<feature type="region of interest" description="Disordered" evidence="8">
    <location>
        <begin position="141"/>
        <end position="160"/>
    </location>
</feature>
<dbReference type="OrthoDB" id="409136at2759"/>
<accession>A0A9N8HVA8</accession>
<keyword evidence="3" id="KW-0560">Oxidoreductase</keyword>
<comment type="catalytic activity">
    <reaction evidence="7">
        <text>[protein]-dithiol + NADP(+) = [protein]-disulfide + NADPH + H(+)</text>
        <dbReference type="Rhea" id="RHEA:18753"/>
        <dbReference type="Rhea" id="RHEA-COMP:10593"/>
        <dbReference type="Rhea" id="RHEA-COMP:10594"/>
        <dbReference type="ChEBI" id="CHEBI:15378"/>
        <dbReference type="ChEBI" id="CHEBI:29950"/>
        <dbReference type="ChEBI" id="CHEBI:50058"/>
        <dbReference type="ChEBI" id="CHEBI:57783"/>
        <dbReference type="ChEBI" id="CHEBI:58349"/>
        <dbReference type="EC" id="1.8.1.8"/>
    </reaction>
</comment>
<feature type="compositionally biased region" description="Basic and acidic residues" evidence="8">
    <location>
        <begin position="773"/>
        <end position="783"/>
    </location>
</feature>
<dbReference type="InterPro" id="IPR013766">
    <property type="entry name" value="Thioredoxin_domain"/>
</dbReference>
<dbReference type="InterPro" id="IPR013320">
    <property type="entry name" value="ConA-like_dom_sf"/>
</dbReference>
<name>A0A9N8HVA8_9STRA</name>
<evidence type="ECO:0000259" key="9">
    <source>
        <dbReference type="PROSITE" id="PS50188"/>
    </source>
</evidence>
<evidence type="ECO:0000313" key="11">
    <source>
        <dbReference type="EMBL" id="CAB9524008.1"/>
    </source>
</evidence>
<dbReference type="EC" id="1.8.1.8" evidence="1"/>
<proteinExistence type="inferred from homology"/>
<dbReference type="InterPro" id="IPR012336">
    <property type="entry name" value="Thioredoxin-like_fold"/>
</dbReference>
<dbReference type="InterPro" id="IPR003877">
    <property type="entry name" value="SPRY_dom"/>
</dbReference>
<dbReference type="AlphaFoldDB" id="A0A9N8HVA8"/>
<dbReference type="InterPro" id="IPR043136">
    <property type="entry name" value="B30.2/SPRY_sf"/>
</dbReference>
<dbReference type="Pfam" id="PF00622">
    <property type="entry name" value="SPRY"/>
    <property type="match status" value="1"/>
</dbReference>
<protein>
    <recommendedName>
        <fullName evidence="1">protein-disulfide reductase</fullName>
        <ecNumber evidence="1">1.8.1.8</ecNumber>
    </recommendedName>
</protein>
<evidence type="ECO:0000313" key="12">
    <source>
        <dbReference type="Proteomes" id="UP001153069"/>
    </source>
</evidence>
<feature type="domain" description="B30.2/SPRY" evidence="9">
    <location>
        <begin position="565"/>
        <end position="766"/>
    </location>
</feature>
<dbReference type="Gene3D" id="2.60.120.920">
    <property type="match status" value="1"/>
</dbReference>
<evidence type="ECO:0000259" key="10">
    <source>
        <dbReference type="PROSITE" id="PS51352"/>
    </source>
</evidence>
<keyword evidence="12" id="KW-1185">Reference proteome</keyword>
<evidence type="ECO:0000256" key="2">
    <source>
        <dbReference type="ARBA" id="ARBA00022737"/>
    </source>
</evidence>
<evidence type="ECO:0000256" key="8">
    <source>
        <dbReference type="SAM" id="MobiDB-lite"/>
    </source>
</evidence>
<sequence length="783" mass="86054">MSNASSSTSPFSLTDLLGPKAVSADGNVIDIGSEWAGKKATIALYFSAHWCPPCRAFTPKLAKAHQEYKDSGNIDESFELVFVSSDSDEEAFKEYHGEMTFPALNYLETQKVKEGLDERYKVQGIPALVIIDAKTGERLDNFAEDDDDNEEEEEKKSSVEKKWLMSPREMVSGYGSLAFPLSEASSKRCKDSADAKQQKALAELLTLPNAILPPKEGSKPAAGDTFSFGQLLSDYDYVGLLLGCNAGLSDLPSQVKTLNEVNAGGAGNKLAVVYVPECFLPPWADKDDEAPVENSHQLFHFQDKPSTDIISLLVGMTGKDLMYDSLVVVQQTMLKVDECGLDGVCTSRSVPKVEMVSVDEYMQNCGQHGAKFFPWTTELVDQAKAAEKARADDVKSKMEESLESFLLKHVQIGDSKAEEAVVTRLRELDDTDGVIALLFSPDESLASDLATCFEQLNQPGQKTKMEVVFVAPEWKTEELNKAYAKMITTNSKTQFMAIDLTNDELRRSVRNAMEPKYGHAVFLMKKDGAHIQVEGGAQNAIEESSYYGFPWNKESIATGKEKMADMFKERDAQYEQLQKDMGLPVIRRLLGSPRGTEQKPAERTVKIPGWMTFGMPETLISVDTPSNYPSCTENGVFYYEIELLELGDYACSQIGFSAPGGLDAADMKRSDGCGDTKETWGVCGIRQEVWNDGDRKSVDFGAKLKKGDVIGLAVNTKLGKIAFSINGSATMIVFQDDIISSKGVFPCISIGESELLLSTSSDKFKHSGPSSEDWSKEVEQPEA</sequence>
<dbReference type="PANTHER" id="PTHR13871">
    <property type="entry name" value="THIOREDOXIN"/>
    <property type="match status" value="1"/>
</dbReference>
<organism evidence="11 12">
    <name type="scientific">Seminavis robusta</name>
    <dbReference type="NCBI Taxonomy" id="568900"/>
    <lineage>
        <taxon>Eukaryota</taxon>
        <taxon>Sar</taxon>
        <taxon>Stramenopiles</taxon>
        <taxon>Ochrophyta</taxon>
        <taxon>Bacillariophyta</taxon>
        <taxon>Bacillariophyceae</taxon>
        <taxon>Bacillariophycidae</taxon>
        <taxon>Naviculales</taxon>
        <taxon>Naviculaceae</taxon>
        <taxon>Seminavis</taxon>
    </lineage>
</organism>
<dbReference type="GO" id="GO:0047134">
    <property type="term" value="F:protein-disulfide reductase [NAD(P)H] activity"/>
    <property type="evidence" value="ECO:0007669"/>
    <property type="project" value="UniProtKB-EC"/>
</dbReference>
<dbReference type="InterPro" id="IPR052259">
    <property type="entry name" value="Nucleoredoxin-like"/>
</dbReference>
<dbReference type="InterPro" id="IPR036249">
    <property type="entry name" value="Thioredoxin-like_sf"/>
</dbReference>
<dbReference type="PROSITE" id="PS50188">
    <property type="entry name" value="B302_SPRY"/>
    <property type="match status" value="1"/>
</dbReference>
<dbReference type="PANTHER" id="PTHR13871:SF96">
    <property type="entry name" value="THIOREDOXIN DOMAIN-CONTAINING PROTEIN"/>
    <property type="match status" value="1"/>
</dbReference>
<evidence type="ECO:0000256" key="7">
    <source>
        <dbReference type="ARBA" id="ARBA00047804"/>
    </source>
</evidence>
<keyword evidence="2" id="KW-0677">Repeat</keyword>
<comment type="similarity">
    <text evidence="5">Belongs to the nucleoredoxin family.</text>
</comment>
<evidence type="ECO:0000256" key="5">
    <source>
        <dbReference type="ARBA" id="ARBA00025782"/>
    </source>
</evidence>
<evidence type="ECO:0000256" key="6">
    <source>
        <dbReference type="ARBA" id="ARBA00047388"/>
    </source>
</evidence>
<dbReference type="Pfam" id="PF13905">
    <property type="entry name" value="Thioredoxin_8"/>
    <property type="match status" value="1"/>
</dbReference>
<comment type="caution">
    <text evidence="11">The sequence shown here is derived from an EMBL/GenBank/DDBJ whole genome shotgun (WGS) entry which is preliminary data.</text>
</comment>
<keyword evidence="4" id="KW-0520">NAD</keyword>
<reference evidence="11" key="1">
    <citation type="submission" date="2020-06" db="EMBL/GenBank/DDBJ databases">
        <authorList>
            <consortium name="Plant Systems Biology data submission"/>
        </authorList>
    </citation>
    <scope>NUCLEOTIDE SEQUENCE</scope>
    <source>
        <strain evidence="11">D6</strain>
    </source>
</reference>
<dbReference type="Proteomes" id="UP001153069">
    <property type="component" value="Unassembled WGS sequence"/>
</dbReference>
<gene>
    <name evidence="11" type="ORF">SEMRO_1484_G276430.1</name>
</gene>
<dbReference type="SMART" id="SM00449">
    <property type="entry name" value="SPRY"/>
    <property type="match status" value="1"/>
</dbReference>
<dbReference type="SUPFAM" id="SSF49899">
    <property type="entry name" value="Concanavalin A-like lectins/glucanases"/>
    <property type="match status" value="1"/>
</dbReference>
<evidence type="ECO:0000256" key="4">
    <source>
        <dbReference type="ARBA" id="ARBA00023027"/>
    </source>
</evidence>
<comment type="catalytic activity">
    <reaction evidence="6">
        <text>[protein]-dithiol + NAD(+) = [protein]-disulfide + NADH + H(+)</text>
        <dbReference type="Rhea" id="RHEA:18749"/>
        <dbReference type="Rhea" id="RHEA-COMP:10593"/>
        <dbReference type="Rhea" id="RHEA-COMP:10594"/>
        <dbReference type="ChEBI" id="CHEBI:15378"/>
        <dbReference type="ChEBI" id="CHEBI:29950"/>
        <dbReference type="ChEBI" id="CHEBI:50058"/>
        <dbReference type="ChEBI" id="CHEBI:57540"/>
        <dbReference type="ChEBI" id="CHEBI:57945"/>
        <dbReference type="EC" id="1.8.1.8"/>
    </reaction>
</comment>
<dbReference type="Gene3D" id="3.40.30.10">
    <property type="entry name" value="Glutaredoxin"/>
    <property type="match status" value="1"/>
</dbReference>
<feature type="region of interest" description="Disordered" evidence="8">
    <location>
        <begin position="761"/>
        <end position="783"/>
    </location>
</feature>
<feature type="compositionally biased region" description="Acidic residues" evidence="8">
    <location>
        <begin position="142"/>
        <end position="153"/>
    </location>
</feature>
<dbReference type="EMBL" id="CAICTM010001482">
    <property type="protein sequence ID" value="CAB9524008.1"/>
    <property type="molecule type" value="Genomic_DNA"/>
</dbReference>
<evidence type="ECO:0000256" key="3">
    <source>
        <dbReference type="ARBA" id="ARBA00023002"/>
    </source>
</evidence>
<dbReference type="PROSITE" id="PS51352">
    <property type="entry name" value="THIOREDOXIN_2"/>
    <property type="match status" value="1"/>
</dbReference>
<evidence type="ECO:0000256" key="1">
    <source>
        <dbReference type="ARBA" id="ARBA00012612"/>
    </source>
</evidence>
<feature type="domain" description="Thioredoxin" evidence="10">
    <location>
        <begin position="2"/>
        <end position="154"/>
    </location>
</feature>
<dbReference type="InterPro" id="IPR001870">
    <property type="entry name" value="B30.2/SPRY"/>
</dbReference>
<dbReference type="SUPFAM" id="SSF52833">
    <property type="entry name" value="Thioredoxin-like"/>
    <property type="match status" value="1"/>
</dbReference>
<dbReference type="CDD" id="cd11709">
    <property type="entry name" value="SPRY"/>
    <property type="match status" value="1"/>
</dbReference>